<evidence type="ECO:0000313" key="2">
    <source>
        <dbReference type="EMBL" id="GAG43143.1"/>
    </source>
</evidence>
<gene>
    <name evidence="2" type="ORF">S01H1_79788</name>
</gene>
<feature type="non-terminal residue" evidence="2">
    <location>
        <position position="1"/>
    </location>
</feature>
<comment type="caution">
    <text evidence="2">The sequence shown here is derived from an EMBL/GenBank/DDBJ whole genome shotgun (WGS) entry which is preliminary data.</text>
</comment>
<sequence>TTKKVDLKKVRIRKKRKKAVKKAKVEEAIETSVVAVEATEEPAAVTKPKAKSKIKAKAKTKAKAKAKTKAKPKPKPIVPAGPMLKKPKPAELTGPQVVRVEKIEPDELLPPRRKPPGPARPARPPKPRYDEPISEPLMMTGPEIPGLIKGKKGAKEKTRGRRKDQDLVSEEDKRARLFSRRMRSRDLEERQARLAAARGESLRSRPARRIETRQPTEVAQVERP</sequence>
<organism evidence="2">
    <name type="scientific">marine sediment metagenome</name>
    <dbReference type="NCBI Taxonomy" id="412755"/>
    <lineage>
        <taxon>unclassified sequences</taxon>
        <taxon>metagenomes</taxon>
        <taxon>ecological metagenomes</taxon>
    </lineage>
</organism>
<feature type="compositionally biased region" description="Basic residues" evidence="1">
    <location>
        <begin position="48"/>
        <end position="74"/>
    </location>
</feature>
<reference evidence="2" key="1">
    <citation type="journal article" date="2014" name="Front. Microbiol.">
        <title>High frequency of phylogenetically diverse reductive dehalogenase-homologous genes in deep subseafloor sedimentary metagenomes.</title>
        <authorList>
            <person name="Kawai M."/>
            <person name="Futagami T."/>
            <person name="Toyoda A."/>
            <person name="Takaki Y."/>
            <person name="Nishi S."/>
            <person name="Hori S."/>
            <person name="Arai W."/>
            <person name="Tsubouchi T."/>
            <person name="Morono Y."/>
            <person name="Uchiyama I."/>
            <person name="Ito T."/>
            <person name="Fujiyama A."/>
            <person name="Inagaki F."/>
            <person name="Takami H."/>
        </authorList>
    </citation>
    <scope>NUCLEOTIDE SEQUENCE</scope>
    <source>
        <strain evidence="2">Expedition CK06-06</strain>
    </source>
</reference>
<dbReference type="AlphaFoldDB" id="X0Y351"/>
<evidence type="ECO:0000256" key="1">
    <source>
        <dbReference type="SAM" id="MobiDB-lite"/>
    </source>
</evidence>
<proteinExistence type="predicted"/>
<feature type="compositionally biased region" description="Basic and acidic residues" evidence="1">
    <location>
        <begin position="200"/>
        <end position="224"/>
    </location>
</feature>
<feature type="compositionally biased region" description="Basic and acidic residues" evidence="1">
    <location>
        <begin position="153"/>
        <end position="175"/>
    </location>
</feature>
<feature type="region of interest" description="Disordered" evidence="1">
    <location>
        <begin position="40"/>
        <end position="224"/>
    </location>
</feature>
<dbReference type="EMBL" id="BARS01053823">
    <property type="protein sequence ID" value="GAG43143.1"/>
    <property type="molecule type" value="Genomic_DNA"/>
</dbReference>
<feature type="non-terminal residue" evidence="2">
    <location>
        <position position="224"/>
    </location>
</feature>
<protein>
    <submittedName>
        <fullName evidence="2">Uncharacterized protein</fullName>
    </submittedName>
</protein>
<name>X0Y351_9ZZZZ</name>
<accession>X0Y351</accession>